<evidence type="ECO:0000313" key="11">
    <source>
        <dbReference type="Proteomes" id="UP000053820"/>
    </source>
</evidence>
<comment type="subunit">
    <text evidence="7">Interacts with G-actin; ADP-actin form.</text>
</comment>
<dbReference type="EMBL" id="KN839851">
    <property type="protein sequence ID" value="KIJ63252.1"/>
    <property type="molecule type" value="Genomic_DNA"/>
</dbReference>
<name>A0A0C9WEE3_9AGAM</name>
<evidence type="ECO:0000256" key="2">
    <source>
        <dbReference type="ARBA" id="ARBA00009557"/>
    </source>
</evidence>
<evidence type="ECO:0000256" key="3">
    <source>
        <dbReference type="ARBA" id="ARBA00022490"/>
    </source>
</evidence>
<feature type="region of interest" description="Disordered" evidence="8">
    <location>
        <begin position="324"/>
        <end position="352"/>
    </location>
</feature>
<dbReference type="PANTHER" id="PTHR13759">
    <property type="entry name" value="TWINFILIN"/>
    <property type="match status" value="1"/>
</dbReference>
<comment type="similarity">
    <text evidence="2">Belongs to the actin-binding proteins ADF family. Twinfilin subfamily.</text>
</comment>
<evidence type="ECO:0000256" key="4">
    <source>
        <dbReference type="ARBA" id="ARBA00022737"/>
    </source>
</evidence>
<comment type="subcellular location">
    <subcellularLocation>
        <location evidence="1">Cytoplasm</location>
        <location evidence="1">Cytoskeleton</location>
    </subcellularLocation>
</comment>
<reference evidence="10 11" key="1">
    <citation type="submission" date="2014-04" db="EMBL/GenBank/DDBJ databases">
        <title>Evolutionary Origins and Diversification of the Mycorrhizal Mutualists.</title>
        <authorList>
            <consortium name="DOE Joint Genome Institute"/>
            <consortium name="Mycorrhizal Genomics Consortium"/>
            <person name="Kohler A."/>
            <person name="Kuo A."/>
            <person name="Nagy L.G."/>
            <person name="Floudas D."/>
            <person name="Copeland A."/>
            <person name="Barry K.W."/>
            <person name="Cichocki N."/>
            <person name="Veneault-Fourrey C."/>
            <person name="LaButti K."/>
            <person name="Lindquist E.A."/>
            <person name="Lipzen A."/>
            <person name="Lundell T."/>
            <person name="Morin E."/>
            <person name="Murat C."/>
            <person name="Riley R."/>
            <person name="Ohm R."/>
            <person name="Sun H."/>
            <person name="Tunlid A."/>
            <person name="Henrissat B."/>
            <person name="Grigoriev I.V."/>
            <person name="Hibbett D.S."/>
            <person name="Martin F."/>
        </authorList>
    </citation>
    <scope>NUCLEOTIDE SEQUENCE [LARGE SCALE GENOMIC DNA]</scope>
    <source>
        <strain evidence="10 11">MD-312</strain>
    </source>
</reference>
<protein>
    <recommendedName>
        <fullName evidence="9">ADF-H domain-containing protein</fullName>
    </recommendedName>
</protein>
<evidence type="ECO:0000256" key="1">
    <source>
        <dbReference type="ARBA" id="ARBA00004245"/>
    </source>
</evidence>
<dbReference type="GO" id="GO:0051016">
    <property type="term" value="P:barbed-end actin filament capping"/>
    <property type="evidence" value="ECO:0007669"/>
    <property type="project" value="TreeGrafter"/>
</dbReference>
<feature type="domain" description="ADF-H" evidence="9">
    <location>
        <begin position="4"/>
        <end position="136"/>
    </location>
</feature>
<dbReference type="FunFam" id="3.40.20.10:FF:000042">
    <property type="entry name" value="Actin depolymerizing protein"/>
    <property type="match status" value="1"/>
</dbReference>
<dbReference type="Gene3D" id="3.40.20.10">
    <property type="entry name" value="Severin"/>
    <property type="match status" value="2"/>
</dbReference>
<gene>
    <name evidence="10" type="ORF">HYDPIDRAFT_113217</name>
</gene>
<keyword evidence="5" id="KW-0009">Actin-binding</keyword>
<dbReference type="GO" id="GO:0005884">
    <property type="term" value="C:actin filament"/>
    <property type="evidence" value="ECO:0007669"/>
    <property type="project" value="TreeGrafter"/>
</dbReference>
<evidence type="ECO:0000256" key="5">
    <source>
        <dbReference type="ARBA" id="ARBA00023203"/>
    </source>
</evidence>
<dbReference type="Pfam" id="PF00241">
    <property type="entry name" value="Cofilin_ADF"/>
    <property type="match status" value="2"/>
</dbReference>
<dbReference type="PROSITE" id="PS51263">
    <property type="entry name" value="ADF_H"/>
    <property type="match status" value="2"/>
</dbReference>
<sequence length="352" mass="38407">MAATSGIGVTEELTQAFSATIDSKSVRFIKVVIQNESLVPVTSIEVSGSLEEDLVQLQDHLEDQEPCYILAQLDNPPSEWLLISYVPDSAKVRDKMLYASTRNSLTKSLGSTVFTDSIFATSKADVTPEGYAAHKRHQAAPKPLSAREQEMADIKAAEREAGTKYEGSRVRQNHLGQSEVGYKWHQDAEDAVKELSTGEGNRLVVLQINASEEMVLKEKTTVEDVNALSSSIPISEPSFSIFAWANSYSTTGRDIVFIYSCPSTSPIKSRMVYSSGALFIFRSVKALLGDESTFVLASRKIETTDPKELNEAYLKEELNFGEGIGNGGDNNAGTDGAPKPAFARPKGPGRRR</sequence>
<dbReference type="GO" id="GO:0003785">
    <property type="term" value="F:actin monomer binding"/>
    <property type="evidence" value="ECO:0007669"/>
    <property type="project" value="TreeGrafter"/>
</dbReference>
<organism evidence="10 11">
    <name type="scientific">Hydnomerulius pinastri MD-312</name>
    <dbReference type="NCBI Taxonomy" id="994086"/>
    <lineage>
        <taxon>Eukaryota</taxon>
        <taxon>Fungi</taxon>
        <taxon>Dikarya</taxon>
        <taxon>Basidiomycota</taxon>
        <taxon>Agaricomycotina</taxon>
        <taxon>Agaricomycetes</taxon>
        <taxon>Agaricomycetidae</taxon>
        <taxon>Boletales</taxon>
        <taxon>Boletales incertae sedis</taxon>
        <taxon>Leucogyrophana</taxon>
    </lineage>
</organism>
<dbReference type="InterPro" id="IPR029006">
    <property type="entry name" value="ADF-H/Gelsolin-like_dom_sf"/>
</dbReference>
<evidence type="ECO:0000259" key="9">
    <source>
        <dbReference type="PROSITE" id="PS51263"/>
    </source>
</evidence>
<keyword evidence="4" id="KW-0677">Repeat</keyword>
<dbReference type="HOGENOM" id="CLU_031995_0_1_1"/>
<keyword evidence="11" id="KW-1185">Reference proteome</keyword>
<dbReference type="InterPro" id="IPR028458">
    <property type="entry name" value="Twinfilin"/>
</dbReference>
<feature type="domain" description="ADF-H" evidence="9">
    <location>
        <begin position="179"/>
        <end position="319"/>
    </location>
</feature>
<accession>A0A0C9WEE3</accession>
<proteinExistence type="inferred from homology"/>
<dbReference type="InterPro" id="IPR002108">
    <property type="entry name" value="ADF-H"/>
</dbReference>
<evidence type="ECO:0000313" key="10">
    <source>
        <dbReference type="EMBL" id="KIJ63252.1"/>
    </source>
</evidence>
<dbReference type="Proteomes" id="UP000053820">
    <property type="component" value="Unassembled WGS sequence"/>
</dbReference>
<evidence type="ECO:0000256" key="6">
    <source>
        <dbReference type="ARBA" id="ARBA00023212"/>
    </source>
</evidence>
<dbReference type="CDD" id="cd11285">
    <property type="entry name" value="ADF_Twf-N_like"/>
    <property type="match status" value="1"/>
</dbReference>
<dbReference type="GO" id="GO:0051015">
    <property type="term" value="F:actin filament binding"/>
    <property type="evidence" value="ECO:0007669"/>
    <property type="project" value="TreeGrafter"/>
</dbReference>
<evidence type="ECO:0000256" key="7">
    <source>
        <dbReference type="ARBA" id="ARBA00038532"/>
    </source>
</evidence>
<evidence type="ECO:0000256" key="8">
    <source>
        <dbReference type="SAM" id="MobiDB-lite"/>
    </source>
</evidence>
<dbReference type="AlphaFoldDB" id="A0A0C9WEE3"/>
<dbReference type="PANTHER" id="PTHR13759:SF1">
    <property type="entry name" value="TWINFILIN"/>
    <property type="match status" value="1"/>
</dbReference>
<dbReference type="GO" id="GO:0030042">
    <property type="term" value="P:actin filament depolymerization"/>
    <property type="evidence" value="ECO:0007669"/>
    <property type="project" value="TreeGrafter"/>
</dbReference>
<keyword evidence="3" id="KW-0963">Cytoplasm</keyword>
<dbReference type="SUPFAM" id="SSF55753">
    <property type="entry name" value="Actin depolymerizing proteins"/>
    <property type="match status" value="2"/>
</dbReference>
<keyword evidence="6" id="KW-0206">Cytoskeleton</keyword>
<dbReference type="OrthoDB" id="10006997at2759"/>
<dbReference type="GO" id="GO:0005737">
    <property type="term" value="C:cytoplasm"/>
    <property type="evidence" value="ECO:0007669"/>
    <property type="project" value="TreeGrafter"/>
</dbReference>
<dbReference type="SMART" id="SM00102">
    <property type="entry name" value="ADF"/>
    <property type="match status" value="2"/>
</dbReference>